<dbReference type="EMBL" id="JAAVJD010000334">
    <property type="protein sequence ID" value="NJQ08540.1"/>
    <property type="molecule type" value="Genomic_DNA"/>
</dbReference>
<keyword evidence="5" id="KW-1185">Reference proteome</keyword>
<evidence type="ECO:0000313" key="4">
    <source>
        <dbReference type="EMBL" id="NJQ08540.1"/>
    </source>
</evidence>
<name>A0A7X6D5G6_9ACTN</name>
<feature type="transmembrane region" description="Helical" evidence="2">
    <location>
        <begin position="55"/>
        <end position="79"/>
    </location>
</feature>
<evidence type="ECO:0000256" key="1">
    <source>
        <dbReference type="SAM" id="MobiDB-lite"/>
    </source>
</evidence>
<keyword evidence="2" id="KW-1133">Transmembrane helix</keyword>
<evidence type="ECO:0000259" key="3">
    <source>
        <dbReference type="Pfam" id="PF13845"/>
    </source>
</evidence>
<feature type="region of interest" description="Disordered" evidence="1">
    <location>
        <begin position="92"/>
        <end position="134"/>
    </location>
</feature>
<dbReference type="Proteomes" id="UP000578686">
    <property type="component" value="Unassembled WGS sequence"/>
</dbReference>
<evidence type="ECO:0000313" key="5">
    <source>
        <dbReference type="Proteomes" id="UP000578686"/>
    </source>
</evidence>
<comment type="caution">
    <text evidence="4">The sequence shown here is derived from an EMBL/GenBank/DDBJ whole genome shotgun (WGS) entry which is preliminary data.</text>
</comment>
<dbReference type="InterPro" id="IPR026004">
    <property type="entry name" value="Septum_form"/>
</dbReference>
<reference evidence="4 5" key="1">
    <citation type="submission" date="2020-03" db="EMBL/GenBank/DDBJ databases">
        <title>Draft genome of Streptomyces sp. ventii, isolated from the Axial Seamount in the Pacific Ocean, and resequencing of the two type strains Streptomyces lonarensis strain NCL 716 and Streptomyces bohaiensis strain 11A07.</title>
        <authorList>
            <person name="Loughran R.M."/>
            <person name="Pfannmuller K.M."/>
            <person name="Wasson B.J."/>
            <person name="Deadmond M.C."/>
            <person name="Paddock B.E."/>
            <person name="Koyack M.J."/>
            <person name="Gallegos D.A."/>
            <person name="Mitchell E.A."/>
            <person name="Ushijima B."/>
            <person name="Saw J.H."/>
            <person name="Mcphail K.L."/>
            <person name="Videau P."/>
        </authorList>
    </citation>
    <scope>NUCLEOTIDE SEQUENCE [LARGE SCALE GENOMIC DNA]</scope>
    <source>
        <strain evidence="4 5">NCL716</strain>
    </source>
</reference>
<gene>
    <name evidence="4" type="ORF">HCN56_23930</name>
</gene>
<dbReference type="Pfam" id="PF13845">
    <property type="entry name" value="Septum_form"/>
    <property type="match status" value="1"/>
</dbReference>
<sequence length="389" mass="41755">PAAFGAPPQPGEQLPREPLSIAAIGAAGMLLSPVALGLSALALRRHRRRPARGRSLAVAAATIAVAQLGVAAVAVPVALSWDSGEETVVAAEQTTEVEPADDAPDDGKAPSKDDPEWQDWHDEPDPDLPTATGPVMSVMLAPGDCFRPYEDAAGESDDEEVEVVEMAELVACDTPHPAEAIGYVDLLTPGAEWPGQEKLNDLAFQACDAMIAPYVLDVWKLASPEGDLAVNGYLPLQESWEKSGHRGVVCFLESPEADDSLTSGLRGDPASYNQTQRRYLRLTQGMETAVLSYPYNESPARVRDWADRIADEAEDQAVQLRGTVWDSPGAQAGALQLADARDAEAARWREVAAAPDETTLEERMEDSAAWEEALALEAEFRELIGLPTW</sequence>
<evidence type="ECO:0000256" key="2">
    <source>
        <dbReference type="SAM" id="Phobius"/>
    </source>
</evidence>
<keyword evidence="2" id="KW-0472">Membrane</keyword>
<organism evidence="4 5">
    <name type="scientific">Streptomyces lonarensis</name>
    <dbReference type="NCBI Taxonomy" id="700599"/>
    <lineage>
        <taxon>Bacteria</taxon>
        <taxon>Bacillati</taxon>
        <taxon>Actinomycetota</taxon>
        <taxon>Actinomycetes</taxon>
        <taxon>Kitasatosporales</taxon>
        <taxon>Streptomycetaceae</taxon>
        <taxon>Streptomyces</taxon>
    </lineage>
</organism>
<protein>
    <recommendedName>
        <fullName evidence="3">Septum formation-related domain-containing protein</fullName>
    </recommendedName>
</protein>
<proteinExistence type="predicted"/>
<dbReference type="RefSeq" id="WP_167974490.1">
    <property type="nucleotide sequence ID" value="NZ_JAAVJD010000334.1"/>
</dbReference>
<feature type="transmembrane region" description="Helical" evidence="2">
    <location>
        <begin position="20"/>
        <end position="43"/>
    </location>
</feature>
<feature type="non-terminal residue" evidence="4">
    <location>
        <position position="1"/>
    </location>
</feature>
<feature type="compositionally biased region" description="Basic and acidic residues" evidence="1">
    <location>
        <begin position="105"/>
        <end position="123"/>
    </location>
</feature>
<keyword evidence="2" id="KW-0812">Transmembrane</keyword>
<feature type="domain" description="Septum formation-related" evidence="3">
    <location>
        <begin position="165"/>
        <end position="263"/>
    </location>
</feature>
<dbReference type="AlphaFoldDB" id="A0A7X6D5G6"/>
<accession>A0A7X6D5G6</accession>